<dbReference type="AlphaFoldDB" id="A0A6B2LZI9"/>
<evidence type="ECO:0000256" key="1">
    <source>
        <dbReference type="SAM" id="Phobius"/>
    </source>
</evidence>
<name>A0A6B2LZI9_9BACT</name>
<dbReference type="EMBL" id="JAAGNX010000002">
    <property type="protein sequence ID" value="NDV62078.1"/>
    <property type="molecule type" value="Genomic_DNA"/>
</dbReference>
<keyword evidence="1" id="KW-0812">Transmembrane</keyword>
<feature type="transmembrane region" description="Helical" evidence="1">
    <location>
        <begin position="330"/>
        <end position="347"/>
    </location>
</feature>
<organism evidence="2 3">
    <name type="scientific">Oceanipulchritudo coccoides</name>
    <dbReference type="NCBI Taxonomy" id="2706888"/>
    <lineage>
        <taxon>Bacteria</taxon>
        <taxon>Pseudomonadati</taxon>
        <taxon>Verrucomicrobiota</taxon>
        <taxon>Opitutia</taxon>
        <taxon>Puniceicoccales</taxon>
        <taxon>Oceanipulchritudinaceae</taxon>
        <taxon>Oceanipulchritudo</taxon>
    </lineage>
</organism>
<comment type="caution">
    <text evidence="2">The sequence shown here is derived from an EMBL/GenBank/DDBJ whole genome shotgun (WGS) entry which is preliminary data.</text>
</comment>
<keyword evidence="1" id="KW-0472">Membrane</keyword>
<evidence type="ECO:0008006" key="4">
    <source>
        <dbReference type="Google" id="ProtNLM"/>
    </source>
</evidence>
<proteinExistence type="predicted"/>
<dbReference type="RefSeq" id="WP_163963658.1">
    <property type="nucleotide sequence ID" value="NZ_JAAGNX010000002.1"/>
</dbReference>
<sequence length="353" mass="35830">MTIHCKPTSQPRLSFLVVGFLATVISATAAVSIINPAGNIIDWDDGTQWSTGLEPNASDDVLINQQKTANVTTTGNQALSALVGNTIGNWNPSYLNVKSGGGLTLGSLTLANVNAGADEGIVNIETGGSLINTGDLVINSAGTLNVSGGAYTSTNSGARVVSTGGGVINVSSGSFIAQGSAATHLLTLRTSVNITGGVFDLSGGQVIFGNSPTVTITGDAATVTMDRLNTTAAGRDGTIQYIFNASGISTIAADASFVNLDQLTILIDGSAYAGGPGTFTLITASNISNDFSTSNLTVTGLGDEGTGWNWLADMDGSGGDSLAIQVVPEPSVVAIYFGLFALGLVSWRRRSLK</sequence>
<evidence type="ECO:0000313" key="3">
    <source>
        <dbReference type="Proteomes" id="UP000478417"/>
    </source>
</evidence>
<reference evidence="2 3" key="1">
    <citation type="submission" date="2020-02" db="EMBL/GenBank/DDBJ databases">
        <title>Albibacoteraceae fam. nov., the first described family within the subdivision 4 Verrucomicrobia.</title>
        <authorList>
            <person name="Xi F."/>
        </authorList>
    </citation>
    <scope>NUCLEOTIDE SEQUENCE [LARGE SCALE GENOMIC DNA]</scope>
    <source>
        <strain evidence="2 3">CK1056</strain>
    </source>
</reference>
<keyword evidence="1" id="KW-1133">Transmembrane helix</keyword>
<keyword evidence="3" id="KW-1185">Reference proteome</keyword>
<evidence type="ECO:0000313" key="2">
    <source>
        <dbReference type="EMBL" id="NDV62078.1"/>
    </source>
</evidence>
<gene>
    <name evidence="2" type="ORF">G0Q06_06435</name>
</gene>
<dbReference type="Proteomes" id="UP000478417">
    <property type="component" value="Unassembled WGS sequence"/>
</dbReference>
<accession>A0A6B2LZI9</accession>
<protein>
    <recommendedName>
        <fullName evidence="4">PEP-CTERM protein-sorting domain-containing protein</fullName>
    </recommendedName>
</protein>